<dbReference type="AlphaFoldDB" id="A0A382CG66"/>
<feature type="region of interest" description="Disordered" evidence="1">
    <location>
        <begin position="1"/>
        <end position="38"/>
    </location>
</feature>
<protein>
    <submittedName>
        <fullName evidence="2">Uncharacterized protein</fullName>
    </submittedName>
</protein>
<gene>
    <name evidence="2" type="ORF">METZ01_LOCUS177929</name>
</gene>
<organism evidence="2">
    <name type="scientific">marine metagenome</name>
    <dbReference type="NCBI Taxonomy" id="408172"/>
    <lineage>
        <taxon>unclassified sequences</taxon>
        <taxon>metagenomes</taxon>
        <taxon>ecological metagenomes</taxon>
    </lineage>
</organism>
<dbReference type="EMBL" id="UINC01034357">
    <property type="protein sequence ID" value="SVB25075.1"/>
    <property type="molecule type" value="Genomic_DNA"/>
</dbReference>
<proteinExistence type="predicted"/>
<feature type="non-terminal residue" evidence="2">
    <location>
        <position position="1"/>
    </location>
</feature>
<sequence length="38" mass="4017">GASIWGTEGPEVKSRQPDRKSPRSLDQEALLAGLLVGP</sequence>
<reference evidence="2" key="1">
    <citation type="submission" date="2018-05" db="EMBL/GenBank/DDBJ databases">
        <authorList>
            <person name="Lanie J.A."/>
            <person name="Ng W.-L."/>
            <person name="Kazmierczak K.M."/>
            <person name="Andrzejewski T.M."/>
            <person name="Davidsen T.M."/>
            <person name="Wayne K.J."/>
            <person name="Tettelin H."/>
            <person name="Glass J.I."/>
            <person name="Rusch D."/>
            <person name="Podicherti R."/>
            <person name="Tsui H.-C.T."/>
            <person name="Winkler M.E."/>
        </authorList>
    </citation>
    <scope>NUCLEOTIDE SEQUENCE</scope>
</reference>
<accession>A0A382CG66</accession>
<evidence type="ECO:0000313" key="2">
    <source>
        <dbReference type="EMBL" id="SVB25075.1"/>
    </source>
</evidence>
<evidence type="ECO:0000256" key="1">
    <source>
        <dbReference type="SAM" id="MobiDB-lite"/>
    </source>
</evidence>
<feature type="compositionally biased region" description="Basic and acidic residues" evidence="1">
    <location>
        <begin position="10"/>
        <end position="26"/>
    </location>
</feature>
<name>A0A382CG66_9ZZZZ</name>